<feature type="domain" description="CHAT" evidence="2">
    <location>
        <begin position="647"/>
        <end position="935"/>
    </location>
</feature>
<evidence type="ECO:0000256" key="1">
    <source>
        <dbReference type="SAM" id="MobiDB-lite"/>
    </source>
</evidence>
<dbReference type="PANTHER" id="PTHR19959">
    <property type="entry name" value="KINESIN LIGHT CHAIN"/>
    <property type="match status" value="1"/>
</dbReference>
<dbReference type="AlphaFoldDB" id="A0A6A4HHF8"/>
<dbReference type="Pfam" id="PF12770">
    <property type="entry name" value="CHAT"/>
    <property type="match status" value="1"/>
</dbReference>
<sequence length="936" mass="103199">MGELGDIEKAIVALKKAVELTPDEHSEKPSRWSNLGIAFQSRFDHLGELSDMESAFVAKKHAVDLIPAGQAKNPRLLIALGNAYHSWFNYLGRLSDLESAIEAIKQAVELTPDGHADKPAWLNNLGVAFRSRFGHLGEIIDIDSAIAAQKEAVKLSPDSHPDKPSRLSNLGTAFQSRFGRLGDLSDIDSAIVVKKRAVELIPDGHVDKYRWLSNLGSAYESKFDRFGKLSDIESAIMIQKQAVKVVPDKHVDKPTLLNNLGNIYESRFRHLGDLGDIETAIMTKKQAVELTSDSHTRKPLRLNNLGNAYLSRFNCMRDFSDIERAIVTLIQAVELLPDGHIDKVTLFNNLGYAYLSQFGHSQNAIHHDSALSAFQRASLLSAGNPHDQLKAAIVWSNLCSTPTMALQAYTRFFELIPQVVWLGQTVSHRYEELPLIGRVISAATATAISAGNLPLAVEWLDEGRSIIWGQILQLRSPLDDLHDLHPKLAKELETVSRALDNAGMPTKNSSESMASGIEEATAEEEAQKHRKMAIRYEELIQQIRNLEGFTGFLKPKKLSELLSAAMQGPVIIVNVDESRCDALILLPSGSIIHVPLPLFSMKQAEHLHLKLVSSLHSSGVRFERNGDRAIRLALKLGDDHDHFALILEVLWSKVVQPILSKIAILHEYAEDSIPHVTWCPTGPLTILPLHAAGLYGDPPERNINASDFVVSSYTTTLRALIGSLPKLKQHLDNVPSMLIVSQPNTPGLSPLPGTLEEAKIIQKYTLSTHTCHLSHDAATAEAVMHKMSKYDLIHFACHGIQDMQNPLDSAFALYDQRLRLKSLMSLSLNNAQLAVLSACQTATGDENLPEEAVHLAAGMLAVGYPSVIATLWSIGDREAPQIADKLYANLLGNHGSYSREKKMSAAYALHKATKSLREEVGETNFVKWVPFIHLGT</sequence>
<proteinExistence type="predicted"/>
<reference evidence="3" key="1">
    <citation type="journal article" date="2019" name="Environ. Microbiol.">
        <title>Fungal ecological strategies reflected in gene transcription - a case study of two litter decomposers.</title>
        <authorList>
            <person name="Barbi F."/>
            <person name="Kohler A."/>
            <person name="Barry K."/>
            <person name="Baskaran P."/>
            <person name="Daum C."/>
            <person name="Fauchery L."/>
            <person name="Ihrmark K."/>
            <person name="Kuo A."/>
            <person name="LaButti K."/>
            <person name="Lipzen A."/>
            <person name="Morin E."/>
            <person name="Grigoriev I.V."/>
            <person name="Henrissat B."/>
            <person name="Lindahl B."/>
            <person name="Martin F."/>
        </authorList>
    </citation>
    <scope>NUCLEOTIDE SEQUENCE</scope>
    <source>
        <strain evidence="3">JB14</strain>
    </source>
</reference>
<dbReference type="EMBL" id="ML769497">
    <property type="protein sequence ID" value="KAE9397466.1"/>
    <property type="molecule type" value="Genomic_DNA"/>
</dbReference>
<gene>
    <name evidence="3" type="ORF">BT96DRAFT_883985</name>
</gene>
<dbReference type="SUPFAM" id="SSF48452">
    <property type="entry name" value="TPR-like"/>
    <property type="match status" value="2"/>
</dbReference>
<name>A0A6A4HHF8_9AGAR</name>
<organism evidence="3 4">
    <name type="scientific">Gymnopus androsaceus JB14</name>
    <dbReference type="NCBI Taxonomy" id="1447944"/>
    <lineage>
        <taxon>Eukaryota</taxon>
        <taxon>Fungi</taxon>
        <taxon>Dikarya</taxon>
        <taxon>Basidiomycota</taxon>
        <taxon>Agaricomycotina</taxon>
        <taxon>Agaricomycetes</taxon>
        <taxon>Agaricomycetidae</taxon>
        <taxon>Agaricales</taxon>
        <taxon>Marasmiineae</taxon>
        <taxon>Omphalotaceae</taxon>
        <taxon>Gymnopus</taxon>
    </lineage>
</organism>
<dbReference type="Proteomes" id="UP000799118">
    <property type="component" value="Unassembled WGS sequence"/>
</dbReference>
<dbReference type="InterPro" id="IPR011990">
    <property type="entry name" value="TPR-like_helical_dom_sf"/>
</dbReference>
<feature type="region of interest" description="Disordered" evidence="1">
    <location>
        <begin position="501"/>
        <end position="524"/>
    </location>
</feature>
<dbReference type="PANTHER" id="PTHR19959:SF119">
    <property type="entry name" value="FUNGAL LIPASE-LIKE DOMAIN-CONTAINING PROTEIN"/>
    <property type="match status" value="1"/>
</dbReference>
<evidence type="ECO:0000259" key="2">
    <source>
        <dbReference type="Pfam" id="PF12770"/>
    </source>
</evidence>
<protein>
    <submittedName>
        <fullName evidence="3">TPR-like protein</fullName>
    </submittedName>
</protein>
<evidence type="ECO:0000313" key="4">
    <source>
        <dbReference type="Proteomes" id="UP000799118"/>
    </source>
</evidence>
<dbReference type="Pfam" id="PF13181">
    <property type="entry name" value="TPR_8"/>
    <property type="match status" value="1"/>
</dbReference>
<dbReference type="Gene3D" id="1.25.40.10">
    <property type="entry name" value="Tetratricopeptide repeat domain"/>
    <property type="match status" value="2"/>
</dbReference>
<dbReference type="InterPro" id="IPR019734">
    <property type="entry name" value="TPR_rpt"/>
</dbReference>
<evidence type="ECO:0000313" key="3">
    <source>
        <dbReference type="EMBL" id="KAE9397466.1"/>
    </source>
</evidence>
<dbReference type="OrthoDB" id="9991317at2759"/>
<keyword evidence="4" id="KW-1185">Reference proteome</keyword>
<accession>A0A6A4HHF8</accession>
<dbReference type="InterPro" id="IPR024983">
    <property type="entry name" value="CHAT_dom"/>
</dbReference>